<dbReference type="InterPro" id="IPR051202">
    <property type="entry name" value="Peptidase_C40"/>
</dbReference>
<dbReference type="PROSITE" id="PS51935">
    <property type="entry name" value="NLPC_P60"/>
    <property type="match status" value="1"/>
</dbReference>
<evidence type="ECO:0000259" key="5">
    <source>
        <dbReference type="PROSITE" id="PS51935"/>
    </source>
</evidence>
<dbReference type="SUPFAM" id="SSF54001">
    <property type="entry name" value="Cysteine proteinases"/>
    <property type="match status" value="1"/>
</dbReference>
<proteinExistence type="inferred from homology"/>
<name>A0A9W4L566_9BACI</name>
<dbReference type="Gene3D" id="1.10.101.10">
    <property type="entry name" value="PGBD-like superfamily/PGBD"/>
    <property type="match status" value="1"/>
</dbReference>
<dbReference type="GO" id="GO:0006508">
    <property type="term" value="P:proteolysis"/>
    <property type="evidence" value="ECO:0007669"/>
    <property type="project" value="UniProtKB-KW"/>
</dbReference>
<sequence>MSLKADKIIKKEILSGENMKKIIASFVVSGLLLSNPLVSNAALGDRTLKSGMTHTEVKQLQEVLKKKEYFKSKNTTTYFGTVTKSAVVKFQKNKGLKADGIVGPNTYKALGVKKQTSTVANVNKASNKSSAIVKEAKKHLNVRYVWGGTTPKGFDCSGFLKYVFDKGADVTLPRTVSDIYKKGTKVSKPQVGDLVFYETYKPGASHAGIYIGGNQFIHSSSSNGVSISSMDNSYWKKRYLGAKRM</sequence>
<evidence type="ECO:0000256" key="3">
    <source>
        <dbReference type="ARBA" id="ARBA00022801"/>
    </source>
</evidence>
<evidence type="ECO:0000313" key="6">
    <source>
        <dbReference type="EMBL" id="CAH0313605.1"/>
    </source>
</evidence>
<dbReference type="PANTHER" id="PTHR47053:SF1">
    <property type="entry name" value="MUREIN DD-ENDOPEPTIDASE MEPH-RELATED"/>
    <property type="match status" value="1"/>
</dbReference>
<dbReference type="InterPro" id="IPR002477">
    <property type="entry name" value="Peptidoglycan-bd-like"/>
</dbReference>
<dbReference type="EMBL" id="CAKKMG010000150">
    <property type="protein sequence ID" value="CAH0313605.1"/>
    <property type="molecule type" value="Genomic_DNA"/>
</dbReference>
<keyword evidence="2" id="KW-0645">Protease</keyword>
<organism evidence="6 7">
    <name type="scientific">Peribacillus simplex</name>
    <dbReference type="NCBI Taxonomy" id="1478"/>
    <lineage>
        <taxon>Bacteria</taxon>
        <taxon>Bacillati</taxon>
        <taxon>Bacillota</taxon>
        <taxon>Bacilli</taxon>
        <taxon>Bacillales</taxon>
        <taxon>Bacillaceae</taxon>
        <taxon>Peribacillus</taxon>
    </lineage>
</organism>
<dbReference type="Pfam" id="PF00877">
    <property type="entry name" value="NLPC_P60"/>
    <property type="match status" value="1"/>
</dbReference>
<evidence type="ECO:0000256" key="2">
    <source>
        <dbReference type="ARBA" id="ARBA00022670"/>
    </source>
</evidence>
<feature type="domain" description="NlpC/P60" evidence="5">
    <location>
        <begin position="126"/>
        <end position="245"/>
    </location>
</feature>
<comment type="caution">
    <text evidence="6">The sequence shown here is derived from an EMBL/GenBank/DDBJ whole genome shotgun (WGS) entry which is preliminary data.</text>
</comment>
<keyword evidence="3 6" id="KW-0378">Hydrolase</keyword>
<dbReference type="AlphaFoldDB" id="A0A9W4L566"/>
<dbReference type="SUPFAM" id="SSF47090">
    <property type="entry name" value="PGBD-like"/>
    <property type="match status" value="1"/>
</dbReference>
<dbReference type="InterPro" id="IPR036366">
    <property type="entry name" value="PGBDSf"/>
</dbReference>
<comment type="similarity">
    <text evidence="1">Belongs to the peptidase C40 family.</text>
</comment>
<accession>A0A9W4L566</accession>
<reference evidence="6" key="1">
    <citation type="submission" date="2021-11" db="EMBL/GenBank/DDBJ databases">
        <authorList>
            <person name="Bulgarelli D."/>
        </authorList>
    </citation>
    <scope>NUCLEOTIDE SEQUENCE</scope>
    <source>
        <strain evidence="6">Bi133</strain>
    </source>
</reference>
<dbReference type="PANTHER" id="PTHR47053">
    <property type="entry name" value="MUREIN DD-ENDOPEPTIDASE MEPH-RELATED"/>
    <property type="match status" value="1"/>
</dbReference>
<gene>
    <name evidence="6" type="primary">lytF_2</name>
    <name evidence="6" type="ORF">SRABI133_05041</name>
</gene>
<evidence type="ECO:0000256" key="4">
    <source>
        <dbReference type="ARBA" id="ARBA00022807"/>
    </source>
</evidence>
<dbReference type="GO" id="GO:0008234">
    <property type="term" value="F:cysteine-type peptidase activity"/>
    <property type="evidence" value="ECO:0007669"/>
    <property type="project" value="UniProtKB-KW"/>
</dbReference>
<dbReference type="Pfam" id="PF01471">
    <property type="entry name" value="PG_binding_1"/>
    <property type="match status" value="1"/>
</dbReference>
<evidence type="ECO:0000256" key="1">
    <source>
        <dbReference type="ARBA" id="ARBA00007074"/>
    </source>
</evidence>
<dbReference type="Gene3D" id="3.90.1720.10">
    <property type="entry name" value="endopeptidase domain like (from Nostoc punctiforme)"/>
    <property type="match status" value="1"/>
</dbReference>
<dbReference type="InterPro" id="IPR038765">
    <property type="entry name" value="Papain-like_cys_pep_sf"/>
</dbReference>
<keyword evidence="4" id="KW-0788">Thiol protease</keyword>
<dbReference type="EC" id="3.4.-.-" evidence="6"/>
<dbReference type="InterPro" id="IPR036365">
    <property type="entry name" value="PGBD-like_sf"/>
</dbReference>
<dbReference type="Proteomes" id="UP000789326">
    <property type="component" value="Unassembled WGS sequence"/>
</dbReference>
<protein>
    <submittedName>
        <fullName evidence="6">Peptidoglycan endopeptidase LytF</fullName>
        <ecNumber evidence="6">3.4.-.-</ecNumber>
    </submittedName>
</protein>
<evidence type="ECO:0000313" key="7">
    <source>
        <dbReference type="Proteomes" id="UP000789326"/>
    </source>
</evidence>
<dbReference type="InterPro" id="IPR000064">
    <property type="entry name" value="NLP_P60_dom"/>
</dbReference>